<dbReference type="EMBL" id="CAKLBY020000031">
    <property type="protein sequence ID" value="CAK7906440.1"/>
    <property type="molecule type" value="Genomic_DNA"/>
</dbReference>
<sequence length="78" mass="8586">MNLPAYLEGQVIAIDSSYVRIPQYIAEKSLLVQILERSAGQAESDVLSQELVKGAKRTSYDAETMRLTLVMPDQAAAE</sequence>
<reference evidence="1" key="1">
    <citation type="submission" date="2024-01" db="EMBL/GenBank/DDBJ databases">
        <authorList>
            <person name="Webb A."/>
        </authorList>
    </citation>
    <scope>NUCLEOTIDE SEQUENCE</scope>
    <source>
        <strain evidence="1">Pm1</strain>
    </source>
</reference>
<evidence type="ECO:0000313" key="2">
    <source>
        <dbReference type="Proteomes" id="UP001162060"/>
    </source>
</evidence>
<proteinExistence type="predicted"/>
<organism evidence="1 2">
    <name type="scientific">Peronospora matthiolae</name>
    <dbReference type="NCBI Taxonomy" id="2874970"/>
    <lineage>
        <taxon>Eukaryota</taxon>
        <taxon>Sar</taxon>
        <taxon>Stramenopiles</taxon>
        <taxon>Oomycota</taxon>
        <taxon>Peronosporomycetes</taxon>
        <taxon>Peronosporales</taxon>
        <taxon>Peronosporaceae</taxon>
        <taxon>Peronospora</taxon>
    </lineage>
</organism>
<protein>
    <submittedName>
        <fullName evidence="1">Uncharacterized protein</fullName>
    </submittedName>
</protein>
<gene>
    <name evidence="1" type="ORF">PM001_LOCUS3331</name>
</gene>
<dbReference type="AlphaFoldDB" id="A0AAV1T758"/>
<dbReference type="Proteomes" id="UP001162060">
    <property type="component" value="Unassembled WGS sequence"/>
</dbReference>
<evidence type="ECO:0000313" key="1">
    <source>
        <dbReference type="EMBL" id="CAK7906440.1"/>
    </source>
</evidence>
<comment type="caution">
    <text evidence="1">The sequence shown here is derived from an EMBL/GenBank/DDBJ whole genome shotgun (WGS) entry which is preliminary data.</text>
</comment>
<name>A0AAV1T758_9STRA</name>
<accession>A0AAV1T758</accession>